<protein>
    <recommendedName>
        <fullName evidence="1">Peptidase S1 domain-containing protein</fullName>
    </recommendedName>
</protein>
<gene>
    <name evidence="2" type="ORF">SAE01_17520</name>
</gene>
<reference evidence="2 3" key="1">
    <citation type="submission" date="2019-07" db="EMBL/GenBank/DDBJ databases">
        <title>Whole genome shotgun sequence of Segetibacter aerophilus NBRC 106135.</title>
        <authorList>
            <person name="Hosoyama A."/>
            <person name="Uohara A."/>
            <person name="Ohji S."/>
            <person name="Ichikawa N."/>
        </authorList>
    </citation>
    <scope>NUCLEOTIDE SEQUENCE [LARGE SCALE GENOMIC DNA]</scope>
    <source>
        <strain evidence="2 3">NBRC 106135</strain>
    </source>
</reference>
<name>A0A512BBA8_9BACT</name>
<organism evidence="2 3">
    <name type="scientific">Segetibacter aerophilus</name>
    <dbReference type="NCBI Taxonomy" id="670293"/>
    <lineage>
        <taxon>Bacteria</taxon>
        <taxon>Pseudomonadati</taxon>
        <taxon>Bacteroidota</taxon>
        <taxon>Chitinophagia</taxon>
        <taxon>Chitinophagales</taxon>
        <taxon>Chitinophagaceae</taxon>
        <taxon>Segetibacter</taxon>
    </lineage>
</organism>
<dbReference type="InterPro" id="IPR043504">
    <property type="entry name" value="Peptidase_S1_PA_chymotrypsin"/>
</dbReference>
<dbReference type="AlphaFoldDB" id="A0A512BBA8"/>
<sequence>MSGCSGQEKTSTKVFENIALVNNIEFYNSKLDQPRFSCGFLLQFNQDTFAVTAKHLLKVIKPEEMKTLSFDNIIKSWSLYPLNRKAEVVVTDSLLNTNKREQLEDKSTFTNDWLIFSLKANHSKVKVLTARATPLVAGEKLYVVGWTRKMESGEQRVYEFEYLKTVGHRILLKEIVVPEQFGGLSGAPLVDVQGAVVGIVSNGTVDPETNKKYFSPCVLNELTSFIENYQKK</sequence>
<keyword evidence="3" id="KW-1185">Reference proteome</keyword>
<dbReference type="Proteomes" id="UP000321513">
    <property type="component" value="Unassembled WGS sequence"/>
</dbReference>
<feature type="domain" description="Peptidase S1" evidence="1">
    <location>
        <begin position="36"/>
        <end position="213"/>
    </location>
</feature>
<accession>A0A512BBA8</accession>
<evidence type="ECO:0000313" key="2">
    <source>
        <dbReference type="EMBL" id="GEO09256.1"/>
    </source>
</evidence>
<proteinExistence type="predicted"/>
<evidence type="ECO:0000313" key="3">
    <source>
        <dbReference type="Proteomes" id="UP000321513"/>
    </source>
</evidence>
<dbReference type="GO" id="GO:0004252">
    <property type="term" value="F:serine-type endopeptidase activity"/>
    <property type="evidence" value="ECO:0007669"/>
    <property type="project" value="InterPro"/>
</dbReference>
<dbReference type="EMBL" id="BJYT01000005">
    <property type="protein sequence ID" value="GEO09256.1"/>
    <property type="molecule type" value="Genomic_DNA"/>
</dbReference>
<comment type="caution">
    <text evidence="2">The sequence shown here is derived from an EMBL/GenBank/DDBJ whole genome shotgun (WGS) entry which is preliminary data.</text>
</comment>
<dbReference type="InterPro" id="IPR009003">
    <property type="entry name" value="Peptidase_S1_PA"/>
</dbReference>
<dbReference type="InterPro" id="IPR001254">
    <property type="entry name" value="Trypsin_dom"/>
</dbReference>
<dbReference type="Gene3D" id="2.40.10.10">
    <property type="entry name" value="Trypsin-like serine proteases"/>
    <property type="match status" value="1"/>
</dbReference>
<evidence type="ECO:0000259" key="1">
    <source>
        <dbReference type="Pfam" id="PF00089"/>
    </source>
</evidence>
<dbReference type="Pfam" id="PF00089">
    <property type="entry name" value="Trypsin"/>
    <property type="match status" value="1"/>
</dbReference>
<dbReference type="GO" id="GO:0006508">
    <property type="term" value="P:proteolysis"/>
    <property type="evidence" value="ECO:0007669"/>
    <property type="project" value="InterPro"/>
</dbReference>
<dbReference type="SUPFAM" id="SSF50494">
    <property type="entry name" value="Trypsin-like serine proteases"/>
    <property type="match status" value="1"/>
</dbReference>